<evidence type="ECO:0000313" key="3">
    <source>
        <dbReference type="Proteomes" id="UP000055590"/>
    </source>
</evidence>
<keyword evidence="3" id="KW-1185">Reference proteome</keyword>
<accession>A0A0K1PI33</accession>
<dbReference type="Proteomes" id="UP000055590">
    <property type="component" value="Chromosome"/>
</dbReference>
<dbReference type="AlphaFoldDB" id="A0A0K1PI33"/>
<gene>
    <name evidence="2" type="ORF">AKJ08_3572</name>
</gene>
<name>A0A0K1PI33_9BACT</name>
<evidence type="ECO:0000256" key="1">
    <source>
        <dbReference type="SAM" id="MobiDB-lite"/>
    </source>
</evidence>
<protein>
    <submittedName>
        <fullName evidence="2">Uncharacterized protein</fullName>
    </submittedName>
</protein>
<dbReference type="EMBL" id="CP012332">
    <property type="protein sequence ID" value="AKU93185.1"/>
    <property type="molecule type" value="Genomic_DNA"/>
</dbReference>
<organism evidence="2 3">
    <name type="scientific">Vulgatibacter incomptus</name>
    <dbReference type="NCBI Taxonomy" id="1391653"/>
    <lineage>
        <taxon>Bacteria</taxon>
        <taxon>Pseudomonadati</taxon>
        <taxon>Myxococcota</taxon>
        <taxon>Myxococcia</taxon>
        <taxon>Myxococcales</taxon>
        <taxon>Cystobacterineae</taxon>
        <taxon>Vulgatibacteraceae</taxon>
        <taxon>Vulgatibacter</taxon>
    </lineage>
</organism>
<dbReference type="KEGG" id="vin:AKJ08_3572"/>
<reference evidence="2 3" key="1">
    <citation type="submission" date="2015-08" db="EMBL/GenBank/DDBJ databases">
        <authorList>
            <person name="Babu N.S."/>
            <person name="Beckwith C.J."/>
            <person name="Beseler K.G."/>
            <person name="Brison A."/>
            <person name="Carone J.V."/>
            <person name="Caskin T.P."/>
            <person name="Diamond M."/>
            <person name="Durham M.E."/>
            <person name="Foxe J.M."/>
            <person name="Go M."/>
            <person name="Henderson B.A."/>
            <person name="Jones I.B."/>
            <person name="McGettigan J.A."/>
            <person name="Micheletti S.J."/>
            <person name="Nasrallah M.E."/>
            <person name="Ortiz D."/>
            <person name="Piller C.R."/>
            <person name="Privatt S.R."/>
            <person name="Schneider S.L."/>
            <person name="Sharp S."/>
            <person name="Smith T.C."/>
            <person name="Stanton J.D."/>
            <person name="Ullery H.E."/>
            <person name="Wilson R.J."/>
            <person name="Serrano M.G."/>
            <person name="Buck G."/>
            <person name="Lee V."/>
            <person name="Wang Y."/>
            <person name="Carvalho R."/>
            <person name="Voegtly L."/>
            <person name="Shi R."/>
            <person name="Duckworth R."/>
            <person name="Johnson A."/>
            <person name="Loviza R."/>
            <person name="Walstead R."/>
            <person name="Shah Z."/>
            <person name="Kiflezghi M."/>
            <person name="Wade K."/>
            <person name="Ball S.L."/>
            <person name="Bradley K.W."/>
            <person name="Asai D.J."/>
            <person name="Bowman C.A."/>
            <person name="Russell D.A."/>
            <person name="Pope W.H."/>
            <person name="Jacobs-Sera D."/>
            <person name="Hendrix R.W."/>
            <person name="Hatfull G.F."/>
        </authorList>
    </citation>
    <scope>NUCLEOTIDE SEQUENCE [LARGE SCALE GENOMIC DNA]</scope>
    <source>
        <strain evidence="2 3">DSM 27710</strain>
    </source>
</reference>
<proteinExistence type="predicted"/>
<feature type="region of interest" description="Disordered" evidence="1">
    <location>
        <begin position="1"/>
        <end position="34"/>
    </location>
</feature>
<evidence type="ECO:0000313" key="2">
    <source>
        <dbReference type="EMBL" id="AKU93185.1"/>
    </source>
</evidence>
<feature type="region of interest" description="Disordered" evidence="1">
    <location>
        <begin position="43"/>
        <end position="62"/>
    </location>
</feature>
<sequence>MATAAVHVRPGSSRIVQPSAWSTPRRWTPDVLPHRGESCARVRARAQRPGRPGEGLGHRNWSARHVDVLPARPRRA</sequence>